<dbReference type="SUPFAM" id="SSF53448">
    <property type="entry name" value="Nucleotide-diphospho-sugar transferases"/>
    <property type="match status" value="1"/>
</dbReference>
<protein>
    <submittedName>
        <fullName evidence="2">Glycosyltransferase family 2 protein</fullName>
    </submittedName>
</protein>
<evidence type="ECO:0000256" key="1">
    <source>
        <dbReference type="SAM" id="Phobius"/>
    </source>
</evidence>
<dbReference type="Gene3D" id="3.90.550.10">
    <property type="entry name" value="Spore Coat Polysaccharide Biosynthesis Protein SpsA, Chain A"/>
    <property type="match status" value="1"/>
</dbReference>
<comment type="caution">
    <text evidence="2">The sequence shown here is derived from an EMBL/GenBank/DDBJ whole genome shotgun (WGS) entry which is preliminary data.</text>
</comment>
<organism evidence="2 3">
    <name type="scientific">Candidatus Nitrobium versatile</name>
    <dbReference type="NCBI Taxonomy" id="2884831"/>
    <lineage>
        <taxon>Bacteria</taxon>
        <taxon>Pseudomonadati</taxon>
        <taxon>Nitrospirota</taxon>
        <taxon>Nitrospiria</taxon>
        <taxon>Nitrospirales</taxon>
        <taxon>Nitrospiraceae</taxon>
        <taxon>Candidatus Nitrobium</taxon>
    </lineage>
</organism>
<evidence type="ECO:0000313" key="2">
    <source>
        <dbReference type="EMBL" id="MBZ0156700.1"/>
    </source>
</evidence>
<dbReference type="EMBL" id="JAIOIV010000084">
    <property type="protein sequence ID" value="MBZ0156700.1"/>
    <property type="molecule type" value="Genomic_DNA"/>
</dbReference>
<feature type="transmembrane region" description="Helical" evidence="1">
    <location>
        <begin position="266"/>
        <end position="289"/>
    </location>
</feature>
<name>A0A953JDS2_9BACT</name>
<reference evidence="2" key="1">
    <citation type="journal article" date="2021" name="bioRxiv">
        <title>Unraveling nitrogen, sulfur and carbon metabolic pathways and microbial community transcriptional responses to substrate deprivation and toxicity stresses in a bioreactor mimicking anoxic brackish coastal sediment conditions.</title>
        <authorList>
            <person name="Martins P.D."/>
            <person name="Echeveste M.J."/>
            <person name="Arshad A."/>
            <person name="Kurth J."/>
            <person name="Ouboter H."/>
            <person name="Jetten M.S.M."/>
            <person name="Welte C.U."/>
        </authorList>
    </citation>
    <scope>NUCLEOTIDE SEQUENCE</scope>
    <source>
        <strain evidence="2">MAG_39</strain>
    </source>
</reference>
<proteinExistence type="predicted"/>
<evidence type="ECO:0000313" key="3">
    <source>
        <dbReference type="Proteomes" id="UP000705867"/>
    </source>
</evidence>
<keyword evidence="1" id="KW-0812">Transmembrane</keyword>
<dbReference type="PANTHER" id="PTHR43685">
    <property type="entry name" value="GLYCOSYLTRANSFERASE"/>
    <property type="match status" value="1"/>
</dbReference>
<dbReference type="InterPro" id="IPR029044">
    <property type="entry name" value="Nucleotide-diphossugar_trans"/>
</dbReference>
<accession>A0A953JDS2</accession>
<reference evidence="2" key="2">
    <citation type="submission" date="2021-08" db="EMBL/GenBank/DDBJ databases">
        <authorList>
            <person name="Dalcin Martins P."/>
        </authorList>
    </citation>
    <scope>NUCLEOTIDE SEQUENCE</scope>
    <source>
        <strain evidence="2">MAG_39</strain>
    </source>
</reference>
<dbReference type="Proteomes" id="UP000705867">
    <property type="component" value="Unassembled WGS sequence"/>
</dbReference>
<dbReference type="Pfam" id="PF13641">
    <property type="entry name" value="Glyco_tranf_2_3"/>
    <property type="match status" value="1"/>
</dbReference>
<dbReference type="CDD" id="cd02525">
    <property type="entry name" value="Succinoglycan_BP_ExoA"/>
    <property type="match status" value="1"/>
</dbReference>
<dbReference type="InterPro" id="IPR050834">
    <property type="entry name" value="Glycosyltransf_2"/>
</dbReference>
<feature type="transmembrane region" description="Helical" evidence="1">
    <location>
        <begin position="301"/>
        <end position="321"/>
    </location>
</feature>
<gene>
    <name evidence="2" type="ORF">K8I29_10900</name>
</gene>
<keyword evidence="1" id="KW-0472">Membrane</keyword>
<dbReference type="PANTHER" id="PTHR43685:SF3">
    <property type="entry name" value="SLR2126 PROTEIN"/>
    <property type="match status" value="1"/>
</dbReference>
<keyword evidence="1" id="KW-1133">Transmembrane helix</keyword>
<dbReference type="AlphaFoldDB" id="A0A953JDS2"/>
<sequence>MPVRNERKFIGDTLMQLLRQDYPHDRFEILVVDGMSDDETRETVQELMGKYPQVKLLINEKRLSSAGRNVGFREGKGDIFLVVDGHCHIGSDQFLNSVVACFEESGAACLGRPQPLDPPGIAPFQKAVALARASKLGHGGDSMIYSSYEGYASPVSNGAVYKREVFRDVGYVDESFDACEDVEFNFRVEKAGLKAYMSPAITVRYYPRETLGGLFRQMVRYGQGRFRLVRKHSDALTPGMLAPPVFVAGLLLLAAVAAVHTLFAEHWAAVMTGLLAAVYGVYVLLIVAESLRIALKNGFRYLMYLPFILFAIHIGLGWGILKGGYGVIQKQ</sequence>
<feature type="transmembrane region" description="Helical" evidence="1">
    <location>
        <begin position="235"/>
        <end position="260"/>
    </location>
</feature>